<dbReference type="Pfam" id="PF00389">
    <property type="entry name" value="2-Hacid_dh"/>
    <property type="match status" value="1"/>
</dbReference>
<evidence type="ECO:0000259" key="3">
    <source>
        <dbReference type="Pfam" id="PF00389"/>
    </source>
</evidence>
<dbReference type="Pfam" id="PF02826">
    <property type="entry name" value="2-Hacid_dh_C"/>
    <property type="match status" value="1"/>
</dbReference>
<comment type="caution">
    <text evidence="5">The sequence shown here is derived from an EMBL/GenBank/DDBJ whole genome shotgun (WGS) entry which is preliminary data.</text>
</comment>
<dbReference type="InterPro" id="IPR006140">
    <property type="entry name" value="D-isomer_DH_NAD-bd"/>
</dbReference>
<comment type="similarity">
    <text evidence="2">Belongs to the D-isomer specific 2-hydroxyacid dehydrogenase family.</text>
</comment>
<protein>
    <submittedName>
        <fullName evidence="5">D-glycerate dehydrogenase</fullName>
    </submittedName>
</protein>
<evidence type="ECO:0000256" key="1">
    <source>
        <dbReference type="ARBA" id="ARBA00023002"/>
    </source>
</evidence>
<dbReference type="GO" id="GO:0005829">
    <property type="term" value="C:cytosol"/>
    <property type="evidence" value="ECO:0007669"/>
    <property type="project" value="TreeGrafter"/>
</dbReference>
<evidence type="ECO:0000256" key="2">
    <source>
        <dbReference type="RuleBase" id="RU003719"/>
    </source>
</evidence>
<organism evidence="5 6">
    <name type="scientific">Acidianus hospitalis</name>
    <dbReference type="NCBI Taxonomy" id="563177"/>
    <lineage>
        <taxon>Archaea</taxon>
        <taxon>Thermoproteota</taxon>
        <taxon>Thermoprotei</taxon>
        <taxon>Sulfolobales</taxon>
        <taxon>Sulfolobaceae</taxon>
        <taxon>Acidianus</taxon>
    </lineage>
</organism>
<dbReference type="Gene3D" id="3.40.50.720">
    <property type="entry name" value="NAD(P)-binding Rossmann-like Domain"/>
    <property type="match status" value="2"/>
</dbReference>
<dbReference type="InterPro" id="IPR036291">
    <property type="entry name" value="NAD(P)-bd_dom_sf"/>
</dbReference>
<dbReference type="InterPro" id="IPR029753">
    <property type="entry name" value="D-isomer_DH_CS"/>
</dbReference>
<evidence type="ECO:0000313" key="5">
    <source>
        <dbReference type="EMBL" id="PVU77759.1"/>
    </source>
</evidence>
<dbReference type="SUPFAM" id="SSF51735">
    <property type="entry name" value="NAD(P)-binding Rossmann-fold domains"/>
    <property type="match status" value="1"/>
</dbReference>
<evidence type="ECO:0000313" key="6">
    <source>
        <dbReference type="Proteomes" id="UP000245638"/>
    </source>
</evidence>
<dbReference type="PANTHER" id="PTHR10996:SF283">
    <property type="entry name" value="GLYOXYLATE_HYDROXYPYRUVATE REDUCTASE B"/>
    <property type="match status" value="1"/>
</dbReference>
<name>A0A2T9XCH0_9CREN</name>
<dbReference type="AlphaFoldDB" id="A0A2T9XCH0"/>
<dbReference type="GO" id="GO:0030267">
    <property type="term" value="F:glyoxylate reductase (NADPH) activity"/>
    <property type="evidence" value="ECO:0007669"/>
    <property type="project" value="TreeGrafter"/>
</dbReference>
<dbReference type="FunFam" id="3.40.50.720:FF:000462">
    <property type="entry name" value="Glyoxylate reductase (NADP+)"/>
    <property type="match status" value="1"/>
</dbReference>
<dbReference type="GO" id="GO:0051287">
    <property type="term" value="F:NAD binding"/>
    <property type="evidence" value="ECO:0007669"/>
    <property type="project" value="InterPro"/>
</dbReference>
<dbReference type="SUPFAM" id="SSF52283">
    <property type="entry name" value="Formate/glycerate dehydrogenase catalytic domain-like"/>
    <property type="match status" value="1"/>
</dbReference>
<sequence length="315" mass="35829">MCNVLVTKKLPGNWIDYLKRECNVTLWEDIYPPPKEWILNNIEDKDGILITLTEKIDKEIIDRAKNLKVISTYSVGYDHIDIKYAKSRGIIVTYTPEVLTDATADLVFGLILAVARRICEGDSLIRKGEWKTPWYPTFMLGTEVHGKTLGIIGMGRIGKALVKRAKGFDMRIIYNSRRKHEEVDAEYVDLDYLLENSDYVVITVDLNESTYHLINEDRLKKMKRSAFLINASRGQVVDEKALIKALQEGWIKGAGLDVFEIEPLPKDSPLLKLNNVVLTPHLGSATVETREKMAEIAVKNLLLVLKGEKPIYEVQ</sequence>
<proteinExistence type="inferred from homology"/>
<keyword evidence="1 2" id="KW-0560">Oxidoreductase</keyword>
<dbReference type="EMBL" id="QEFD01000011">
    <property type="protein sequence ID" value="PVU77759.1"/>
    <property type="molecule type" value="Genomic_DNA"/>
</dbReference>
<dbReference type="RefSeq" id="WP_013775339.1">
    <property type="nucleotide sequence ID" value="NC_015518.1"/>
</dbReference>
<evidence type="ECO:0000259" key="4">
    <source>
        <dbReference type="Pfam" id="PF02826"/>
    </source>
</evidence>
<reference evidence="5 6" key="1">
    <citation type="journal article" date="2015" name="Appl. Environ. Microbiol.">
        <title>Nanoarchaeota, Their Sulfolobales Host, and Nanoarchaeota Virus Distribution across Yellowstone National Park Hot Springs.</title>
        <authorList>
            <person name="Munson-McGee J.H."/>
            <person name="Field E.K."/>
            <person name="Bateson M."/>
            <person name="Rooney C."/>
            <person name="Stepanauskas R."/>
            <person name="Young M.J."/>
        </authorList>
    </citation>
    <scope>NUCLEOTIDE SEQUENCE [LARGE SCALE GENOMIC DNA]</scope>
    <source>
        <strain evidence="5">SCGC AC-742_N10</strain>
    </source>
</reference>
<accession>A0A2T9XCH0</accession>
<dbReference type="Proteomes" id="UP000245638">
    <property type="component" value="Unassembled WGS sequence"/>
</dbReference>
<dbReference type="CDD" id="cd05301">
    <property type="entry name" value="GDH"/>
    <property type="match status" value="1"/>
</dbReference>
<dbReference type="PROSITE" id="PS00671">
    <property type="entry name" value="D_2_HYDROXYACID_DH_3"/>
    <property type="match status" value="1"/>
</dbReference>
<gene>
    <name evidence="5" type="ORF">DDW13_00295</name>
</gene>
<dbReference type="OMA" id="PHIAWAY"/>
<dbReference type="InterPro" id="IPR006139">
    <property type="entry name" value="D-isomer_2_OHA_DH_cat_dom"/>
</dbReference>
<dbReference type="PANTHER" id="PTHR10996">
    <property type="entry name" value="2-HYDROXYACID DEHYDROGENASE-RELATED"/>
    <property type="match status" value="1"/>
</dbReference>
<dbReference type="GO" id="GO:0016618">
    <property type="term" value="F:hydroxypyruvate reductase [NAD(P)H] activity"/>
    <property type="evidence" value="ECO:0007669"/>
    <property type="project" value="TreeGrafter"/>
</dbReference>
<feature type="domain" description="D-isomer specific 2-hydroxyacid dehydrogenase NAD-binding" evidence="4">
    <location>
        <begin position="108"/>
        <end position="283"/>
    </location>
</feature>
<feature type="domain" description="D-isomer specific 2-hydroxyacid dehydrogenase catalytic" evidence="3">
    <location>
        <begin position="4"/>
        <end position="314"/>
    </location>
</feature>
<dbReference type="InterPro" id="IPR050223">
    <property type="entry name" value="D-isomer_2-hydroxyacid_DH"/>
</dbReference>